<evidence type="ECO:0000256" key="2">
    <source>
        <dbReference type="SAM" id="Phobius"/>
    </source>
</evidence>
<dbReference type="Gene3D" id="1.10.260.40">
    <property type="entry name" value="lambda repressor-like DNA-binding domains"/>
    <property type="match status" value="1"/>
</dbReference>
<dbReference type="InterPro" id="IPR010982">
    <property type="entry name" value="Lambda_DNA-bd_dom_sf"/>
</dbReference>
<name>A0A376H8U3_ENTGA</name>
<accession>A0A376H8U3</accession>
<feature type="transmembrane region" description="Helical" evidence="2">
    <location>
        <begin position="84"/>
        <end position="106"/>
    </location>
</feature>
<organism evidence="4 5">
    <name type="scientific">Enterococcus gallinarum</name>
    <dbReference type="NCBI Taxonomy" id="1353"/>
    <lineage>
        <taxon>Bacteria</taxon>
        <taxon>Bacillati</taxon>
        <taxon>Bacillota</taxon>
        <taxon>Bacilli</taxon>
        <taxon>Lactobacillales</taxon>
        <taxon>Enterococcaceae</taxon>
        <taxon>Enterococcus</taxon>
    </lineage>
</organism>
<dbReference type="Pfam" id="PF01381">
    <property type="entry name" value="HTH_3"/>
    <property type="match status" value="1"/>
</dbReference>
<dbReference type="RefSeq" id="WP_060813783.1">
    <property type="nucleotide sequence ID" value="NZ_JAJGOJ010000001.1"/>
</dbReference>
<dbReference type="Proteomes" id="UP000254807">
    <property type="component" value="Unassembled WGS sequence"/>
</dbReference>
<evidence type="ECO:0000313" key="4">
    <source>
        <dbReference type="EMBL" id="STD84818.1"/>
    </source>
</evidence>
<dbReference type="PROSITE" id="PS50943">
    <property type="entry name" value="HTH_CROC1"/>
    <property type="match status" value="1"/>
</dbReference>
<dbReference type="SUPFAM" id="SSF47413">
    <property type="entry name" value="lambda repressor-like DNA-binding domains"/>
    <property type="match status" value="1"/>
</dbReference>
<dbReference type="EMBL" id="UFYW01000001">
    <property type="protein sequence ID" value="STD84818.1"/>
    <property type="molecule type" value="Genomic_DNA"/>
</dbReference>
<dbReference type="PANTHER" id="PTHR46558:SF4">
    <property type="entry name" value="DNA-BIDING PHAGE PROTEIN"/>
    <property type="match status" value="1"/>
</dbReference>
<dbReference type="AlphaFoldDB" id="A0A376H8U3"/>
<sequence>MNIGKIIKEERLARGLTQEQLANEFFVTRQLISKWENEKSYPDLNQVVKLSDYFELPLDYLLKEDQAMVTELNLDSRKKRWGKWLIGILSVLSIILLTVLAIGFWIDPVMLTKEDITITGIKKYRLPETTITNKATGQTVRLPEDVEYLISFTTNKPLISLPKIAGYKNYSNEKQSLLLAEGHHELEWGPRKSSILVRSSREENLSDPQLNFGKDLYLYNTKKAGAAYKKDSSAVNRVSIPTEGDLLFTTEELDALPFENGTLSY</sequence>
<evidence type="ECO:0000256" key="1">
    <source>
        <dbReference type="ARBA" id="ARBA00023125"/>
    </source>
</evidence>
<evidence type="ECO:0000259" key="3">
    <source>
        <dbReference type="PROSITE" id="PS50943"/>
    </source>
</evidence>
<feature type="domain" description="HTH cro/C1-type" evidence="3">
    <location>
        <begin position="7"/>
        <end position="61"/>
    </location>
</feature>
<dbReference type="SMART" id="SM00530">
    <property type="entry name" value="HTH_XRE"/>
    <property type="match status" value="1"/>
</dbReference>
<reference evidence="4 5" key="1">
    <citation type="submission" date="2018-06" db="EMBL/GenBank/DDBJ databases">
        <authorList>
            <consortium name="Pathogen Informatics"/>
            <person name="Doyle S."/>
        </authorList>
    </citation>
    <scope>NUCLEOTIDE SEQUENCE [LARGE SCALE GENOMIC DNA]</scope>
    <source>
        <strain evidence="4 5">NCTC12360</strain>
    </source>
</reference>
<keyword evidence="1" id="KW-0238">DNA-binding</keyword>
<keyword evidence="2" id="KW-0812">Transmembrane</keyword>
<protein>
    <submittedName>
        <fullName evidence="4">Helix-turn-helix family protein</fullName>
    </submittedName>
</protein>
<dbReference type="CDD" id="cd00093">
    <property type="entry name" value="HTH_XRE"/>
    <property type="match status" value="1"/>
</dbReference>
<keyword evidence="2" id="KW-0472">Membrane</keyword>
<evidence type="ECO:0000313" key="5">
    <source>
        <dbReference type="Proteomes" id="UP000254807"/>
    </source>
</evidence>
<keyword evidence="2" id="KW-1133">Transmembrane helix</keyword>
<dbReference type="PANTHER" id="PTHR46558">
    <property type="entry name" value="TRACRIPTIONAL REGULATORY PROTEIN-RELATED-RELATED"/>
    <property type="match status" value="1"/>
</dbReference>
<dbReference type="InterPro" id="IPR001387">
    <property type="entry name" value="Cro/C1-type_HTH"/>
</dbReference>
<gene>
    <name evidence="4" type="ORF">NCTC12360_03365</name>
</gene>
<proteinExistence type="predicted"/>
<keyword evidence="5" id="KW-1185">Reference proteome</keyword>
<dbReference type="GO" id="GO:0003677">
    <property type="term" value="F:DNA binding"/>
    <property type="evidence" value="ECO:0007669"/>
    <property type="project" value="UniProtKB-KW"/>
</dbReference>
<dbReference type="OrthoDB" id="4427456at2"/>